<name>A0A7X1AYZ9_9BACT</name>
<dbReference type="Gene3D" id="1.10.10.10">
    <property type="entry name" value="Winged helix-like DNA-binding domain superfamily/Winged helix DNA-binding domain"/>
    <property type="match status" value="1"/>
</dbReference>
<evidence type="ECO:0000256" key="3">
    <source>
        <dbReference type="ARBA" id="ARBA00023163"/>
    </source>
</evidence>
<evidence type="ECO:0000313" key="5">
    <source>
        <dbReference type="EMBL" id="MBC2602575.1"/>
    </source>
</evidence>
<sequence length="363" mass="40269">MSTSKPMYLQIYEDLHTSIRNQSYVPGDLLPSEKAICEQYGTSRPTVAKAIKMLSDAKFVRRRAGFGTQVLAPDFSGLSAGLLIPEFPDTEIFTPIVDSIIENSPAYELQITHPYELNRSQDRKAMALAQAEQYIKKKVKGVFFAPLENISDPEAFNLRIVERFTEKGVQVVLLDRDIYPWPRQTSFDLICIGNIEAGFTMADHLLENGCTQLAFVSPRNPAMTVGHRIIGTREALVQKGFSARSLLSVEYDHKDPGKAAARLLNSNVDGIVCANDTTAAVILRSLLDLGAKIPDQIKVCGFDDVKYASLLSVPLTSYRQPCQVMGRLAVETMVNRIKHPERPPHHIAFHGTLIVRESSIPSA</sequence>
<evidence type="ECO:0000259" key="4">
    <source>
        <dbReference type="PROSITE" id="PS50949"/>
    </source>
</evidence>
<dbReference type="EMBL" id="JACHVA010000101">
    <property type="protein sequence ID" value="MBC2602575.1"/>
    <property type="molecule type" value="Genomic_DNA"/>
</dbReference>
<keyword evidence="6" id="KW-1185">Reference proteome</keyword>
<keyword evidence="3" id="KW-0804">Transcription</keyword>
<feature type="domain" description="HTH gntR-type" evidence="4">
    <location>
        <begin position="5"/>
        <end position="73"/>
    </location>
</feature>
<keyword evidence="2" id="KW-0238">DNA-binding</keyword>
<evidence type="ECO:0000256" key="2">
    <source>
        <dbReference type="ARBA" id="ARBA00023125"/>
    </source>
</evidence>
<dbReference type="InterPro" id="IPR046335">
    <property type="entry name" value="LacI/GalR-like_sensor"/>
</dbReference>
<comment type="caution">
    <text evidence="5">The sequence shown here is derived from an EMBL/GenBank/DDBJ whole genome shotgun (WGS) entry which is preliminary data.</text>
</comment>
<dbReference type="Gene3D" id="3.40.50.2300">
    <property type="match status" value="2"/>
</dbReference>
<organism evidence="5 6">
    <name type="scientific">Puniceicoccus vermicola</name>
    <dbReference type="NCBI Taxonomy" id="388746"/>
    <lineage>
        <taxon>Bacteria</taxon>
        <taxon>Pseudomonadati</taxon>
        <taxon>Verrucomicrobiota</taxon>
        <taxon>Opitutia</taxon>
        <taxon>Puniceicoccales</taxon>
        <taxon>Puniceicoccaceae</taxon>
        <taxon>Puniceicoccus</taxon>
    </lineage>
</organism>
<dbReference type="Proteomes" id="UP000525652">
    <property type="component" value="Unassembled WGS sequence"/>
</dbReference>
<dbReference type="PROSITE" id="PS50949">
    <property type="entry name" value="HTH_GNTR"/>
    <property type="match status" value="1"/>
</dbReference>
<dbReference type="GO" id="GO:0003700">
    <property type="term" value="F:DNA-binding transcription factor activity"/>
    <property type="evidence" value="ECO:0007669"/>
    <property type="project" value="InterPro"/>
</dbReference>
<dbReference type="InterPro" id="IPR028082">
    <property type="entry name" value="Peripla_BP_I"/>
</dbReference>
<dbReference type="PRINTS" id="PR00035">
    <property type="entry name" value="HTHGNTR"/>
</dbReference>
<reference evidence="5 6" key="1">
    <citation type="submission" date="2020-07" db="EMBL/GenBank/DDBJ databases">
        <authorList>
            <person name="Feng X."/>
        </authorList>
    </citation>
    <scope>NUCLEOTIDE SEQUENCE [LARGE SCALE GENOMIC DNA]</scope>
    <source>
        <strain evidence="5 6">JCM14086</strain>
    </source>
</reference>
<evidence type="ECO:0000256" key="1">
    <source>
        <dbReference type="ARBA" id="ARBA00023015"/>
    </source>
</evidence>
<accession>A0A7X1AYZ9</accession>
<evidence type="ECO:0000313" key="6">
    <source>
        <dbReference type="Proteomes" id="UP000525652"/>
    </source>
</evidence>
<dbReference type="InterPro" id="IPR036390">
    <property type="entry name" value="WH_DNA-bd_sf"/>
</dbReference>
<dbReference type="SMART" id="SM00345">
    <property type="entry name" value="HTH_GNTR"/>
    <property type="match status" value="1"/>
</dbReference>
<dbReference type="GO" id="GO:0000976">
    <property type="term" value="F:transcription cis-regulatory region binding"/>
    <property type="evidence" value="ECO:0007669"/>
    <property type="project" value="TreeGrafter"/>
</dbReference>
<dbReference type="Pfam" id="PF00392">
    <property type="entry name" value="GntR"/>
    <property type="match status" value="1"/>
</dbReference>
<proteinExistence type="predicted"/>
<dbReference type="InterPro" id="IPR036388">
    <property type="entry name" value="WH-like_DNA-bd_sf"/>
</dbReference>
<dbReference type="PANTHER" id="PTHR30146:SF109">
    <property type="entry name" value="HTH-TYPE TRANSCRIPTIONAL REGULATOR GALS"/>
    <property type="match status" value="1"/>
</dbReference>
<dbReference type="AlphaFoldDB" id="A0A7X1AYZ9"/>
<dbReference type="Pfam" id="PF13377">
    <property type="entry name" value="Peripla_BP_3"/>
    <property type="match status" value="1"/>
</dbReference>
<dbReference type="RefSeq" id="WP_185693242.1">
    <property type="nucleotide sequence ID" value="NZ_JACHVA010000101.1"/>
</dbReference>
<protein>
    <submittedName>
        <fullName evidence="5">Substrate-binding domain-containing protein</fullName>
    </submittedName>
</protein>
<dbReference type="SUPFAM" id="SSF53822">
    <property type="entry name" value="Periplasmic binding protein-like I"/>
    <property type="match status" value="1"/>
</dbReference>
<dbReference type="PANTHER" id="PTHR30146">
    <property type="entry name" value="LACI-RELATED TRANSCRIPTIONAL REPRESSOR"/>
    <property type="match status" value="1"/>
</dbReference>
<dbReference type="InterPro" id="IPR000524">
    <property type="entry name" value="Tscrpt_reg_HTH_GntR"/>
</dbReference>
<gene>
    <name evidence="5" type="ORF">H5P30_12405</name>
</gene>
<dbReference type="CDD" id="cd07377">
    <property type="entry name" value="WHTH_GntR"/>
    <property type="match status" value="1"/>
</dbReference>
<dbReference type="SUPFAM" id="SSF46785">
    <property type="entry name" value="Winged helix' DNA-binding domain"/>
    <property type="match status" value="1"/>
</dbReference>
<keyword evidence="1" id="KW-0805">Transcription regulation</keyword>